<evidence type="ECO:0000313" key="3">
    <source>
        <dbReference type="EMBL" id="BBF82193.1"/>
    </source>
</evidence>
<feature type="compositionally biased region" description="Basic and acidic residues" evidence="1">
    <location>
        <begin position="246"/>
        <end position="257"/>
    </location>
</feature>
<feature type="transmembrane region" description="Helical" evidence="2">
    <location>
        <begin position="356"/>
        <end position="377"/>
    </location>
</feature>
<organism evidence="3 4">
    <name type="scientific">Asticcacaulis excentricus</name>
    <dbReference type="NCBI Taxonomy" id="78587"/>
    <lineage>
        <taxon>Bacteria</taxon>
        <taxon>Pseudomonadati</taxon>
        <taxon>Pseudomonadota</taxon>
        <taxon>Alphaproteobacteria</taxon>
        <taxon>Caulobacterales</taxon>
        <taxon>Caulobacteraceae</taxon>
        <taxon>Asticcacaulis</taxon>
    </lineage>
</organism>
<keyword evidence="2" id="KW-0472">Membrane</keyword>
<reference evidence="4" key="1">
    <citation type="journal article" date="2017" name="Biotechnol. Biofuels">
        <title>Evaluation of environmental bacterial communities as a factor affecting the growth of duckweed Lemna minor.</title>
        <authorList>
            <person name="Ishizawa H."/>
            <person name="Kuroda M."/>
            <person name="Morikawa M."/>
            <person name="Ike M."/>
        </authorList>
    </citation>
    <scope>NUCLEOTIDE SEQUENCE [LARGE SCALE GENOMIC DNA]</scope>
    <source>
        <strain evidence="4">M6</strain>
    </source>
</reference>
<sequence>MTKAANDTVRRQIIDYRMIWRWHFYAGLVCIPFLVILSLTGPIYLFKPQIEAAIDRPYDQVGRAGRVQPLSVQAEGALAAFPNAQFQSVEVRPDVTDAARVTLSENGERLRVYVHPETLTVLKSVPEEARFMNVVKTIHGELFAGLFGTLLVETAACWAIVMILTGLYLWWPRGTKGPAGVLWPRLEARLFWRDLHAVTGLWVSFFALCLLLTGLPWTTVWGAGFKVVRQAVIAQSSKPDWSTSRAADKASEHDSHGHGSAQTGGAVDLTLLDHMAGELRAADLPPPVVLMAPAKGKPWQGVSQTQNRPKGVTVTFDHMGDVAQIKTFGDKPLIDRVFGVGIALHEGQLFGALNQALGVLTAAGLLTLCVSAVMMWWRRRPDKVTLGAPSRLPDERLGTGLGLLILGLALFLPMMGLCLILVALIERWVLRRIGPVRDWLGLT</sequence>
<dbReference type="PANTHER" id="PTHR34219">
    <property type="entry name" value="IRON-REGULATED INNER MEMBRANE PROTEIN-RELATED"/>
    <property type="match status" value="1"/>
</dbReference>
<feature type="transmembrane region" description="Helical" evidence="2">
    <location>
        <begin position="191"/>
        <end position="212"/>
    </location>
</feature>
<dbReference type="InterPro" id="IPR005625">
    <property type="entry name" value="PepSY-ass_TM"/>
</dbReference>
<dbReference type="RefSeq" id="WP_126423799.1">
    <property type="nucleotide sequence ID" value="NZ_AP018828.1"/>
</dbReference>
<keyword evidence="2" id="KW-1133">Transmembrane helix</keyword>
<feature type="region of interest" description="Disordered" evidence="1">
    <location>
        <begin position="243"/>
        <end position="263"/>
    </location>
</feature>
<keyword evidence="2" id="KW-0812">Transmembrane</keyword>
<feature type="transmembrane region" description="Helical" evidence="2">
    <location>
        <begin position="24"/>
        <end position="46"/>
    </location>
</feature>
<dbReference type="OrthoDB" id="9791166at2"/>
<dbReference type="PANTHER" id="PTHR34219:SF1">
    <property type="entry name" value="PEPSY DOMAIN-CONTAINING PROTEIN"/>
    <property type="match status" value="1"/>
</dbReference>
<dbReference type="AlphaFoldDB" id="A0A3G9GA42"/>
<feature type="transmembrane region" description="Helical" evidence="2">
    <location>
        <begin position="142"/>
        <end position="171"/>
    </location>
</feature>
<dbReference type="EMBL" id="AP018828">
    <property type="protein sequence ID" value="BBF82193.1"/>
    <property type="molecule type" value="Genomic_DNA"/>
</dbReference>
<gene>
    <name evidence="3" type="ORF">EM6_2823</name>
</gene>
<name>A0A3G9GA42_9CAUL</name>
<evidence type="ECO:0000256" key="1">
    <source>
        <dbReference type="SAM" id="MobiDB-lite"/>
    </source>
</evidence>
<evidence type="ECO:0000313" key="4">
    <source>
        <dbReference type="Proteomes" id="UP000278756"/>
    </source>
</evidence>
<dbReference type="Proteomes" id="UP000278756">
    <property type="component" value="Chromosome 2"/>
</dbReference>
<feature type="transmembrane region" description="Helical" evidence="2">
    <location>
        <begin position="397"/>
        <end position="425"/>
    </location>
</feature>
<dbReference type="Pfam" id="PF03929">
    <property type="entry name" value="PepSY_TM"/>
    <property type="match status" value="1"/>
</dbReference>
<reference evidence="4" key="2">
    <citation type="journal article" date="2017" name="Plant Physiol. Biochem.">
        <title>Differential oxidative and antioxidative response of duckweed Lemna minor toward plant growth promoting/inhibiting bacteria.</title>
        <authorList>
            <person name="Ishizawa H."/>
            <person name="Kuroda M."/>
            <person name="Morikawa M."/>
            <person name="Ike M."/>
        </authorList>
    </citation>
    <scope>NUCLEOTIDE SEQUENCE [LARGE SCALE GENOMIC DNA]</scope>
    <source>
        <strain evidence="4">M6</strain>
    </source>
</reference>
<accession>A0A3G9GA42</accession>
<protein>
    <submittedName>
        <fullName evidence="3">Uncharacterized iron-regulated membrane protein, iron-uptake factor PiuB</fullName>
    </submittedName>
</protein>
<proteinExistence type="predicted"/>
<evidence type="ECO:0000256" key="2">
    <source>
        <dbReference type="SAM" id="Phobius"/>
    </source>
</evidence>